<dbReference type="Proteomes" id="UP000078397">
    <property type="component" value="Unassembled WGS sequence"/>
</dbReference>
<feature type="repeat" description="ANK" evidence="3">
    <location>
        <begin position="1272"/>
        <end position="1304"/>
    </location>
</feature>
<dbReference type="SMART" id="SM00248">
    <property type="entry name" value="ANK"/>
    <property type="match status" value="12"/>
</dbReference>
<dbReference type="GO" id="GO:0005737">
    <property type="term" value="C:cytoplasm"/>
    <property type="evidence" value="ECO:0007669"/>
    <property type="project" value="TreeGrafter"/>
</dbReference>
<name>A0A179FGU3_METCM</name>
<accession>A0A179FGU3</accession>
<dbReference type="Pfam" id="PF12796">
    <property type="entry name" value="Ank_2"/>
    <property type="match status" value="2"/>
</dbReference>
<feature type="repeat" description="ANK" evidence="3">
    <location>
        <begin position="1206"/>
        <end position="1238"/>
    </location>
</feature>
<dbReference type="GO" id="GO:0005634">
    <property type="term" value="C:nucleus"/>
    <property type="evidence" value="ECO:0007669"/>
    <property type="project" value="TreeGrafter"/>
</dbReference>
<keyword evidence="2 3" id="KW-0040">ANK repeat</keyword>
<feature type="repeat" description="ANK" evidence="3">
    <location>
        <begin position="1172"/>
        <end position="1204"/>
    </location>
</feature>
<keyword evidence="4" id="KW-0812">Transmembrane</keyword>
<feature type="transmembrane region" description="Helical" evidence="4">
    <location>
        <begin position="360"/>
        <end position="379"/>
    </location>
</feature>
<organism evidence="5 6">
    <name type="scientific">Pochonia chlamydosporia 170</name>
    <dbReference type="NCBI Taxonomy" id="1380566"/>
    <lineage>
        <taxon>Eukaryota</taxon>
        <taxon>Fungi</taxon>
        <taxon>Dikarya</taxon>
        <taxon>Ascomycota</taxon>
        <taxon>Pezizomycotina</taxon>
        <taxon>Sordariomycetes</taxon>
        <taxon>Hypocreomycetidae</taxon>
        <taxon>Hypocreales</taxon>
        <taxon>Clavicipitaceae</taxon>
        <taxon>Pochonia</taxon>
    </lineage>
</organism>
<reference evidence="5 6" key="1">
    <citation type="journal article" date="2016" name="PLoS Pathog.">
        <title>Biosynthesis of antibiotic leucinostatins in bio-control fungus Purpureocillium lilacinum and their inhibition on phytophthora revealed by genome mining.</title>
        <authorList>
            <person name="Wang G."/>
            <person name="Liu Z."/>
            <person name="Lin R."/>
            <person name="Li E."/>
            <person name="Mao Z."/>
            <person name="Ling J."/>
            <person name="Yang Y."/>
            <person name="Yin W.B."/>
            <person name="Xie B."/>
        </authorList>
    </citation>
    <scope>NUCLEOTIDE SEQUENCE [LARGE SCALE GENOMIC DNA]</scope>
    <source>
        <strain evidence="5">170</strain>
    </source>
</reference>
<evidence type="ECO:0000256" key="2">
    <source>
        <dbReference type="ARBA" id="ARBA00023043"/>
    </source>
</evidence>
<dbReference type="EMBL" id="LSBJ02000005">
    <property type="protein sequence ID" value="OAQ64742.1"/>
    <property type="molecule type" value="Genomic_DNA"/>
</dbReference>
<dbReference type="Pfam" id="PF00023">
    <property type="entry name" value="Ank"/>
    <property type="match status" value="1"/>
</dbReference>
<sequence length="1469" mass="162698">MNRAGMLSLNITTASSLTDESAEKGTILNSLILLVCIFAGKAAAAEDDLTDFTNNLAQDLGPLLALFGEAVTKQYLSESTTFLDYFTFAMGPLGIITAVVSVIRVCGHPSLRAFIGRSQEGEAAVEAELCASTSRDVCELFHKGGIARVLGRSPDLLELVCISEKSDAASRKRLEIFQNHIINADETLDWKRSRGSIFSPDDNSGHYELAETPNLSLNIGIKKAPLWVTSLVALTGLVLQSGIIILAGFGAWKLGWSKNKTDSETSKDYAPRMFIAGSILLCLGMWGCAALIGQATQEVKFKRNKQGSGRKSRLIWLQPGPQLVGEQSFDPSSYFESKKQPIEYWVSSRKRKGSERSFEGLTYLAVLASIVGYVLQFIGLRGMKAWLSLAQLGVTLFMSMLRGALRVQRLQNQDNRLAKFPDLVAGHELDWLAYELAFDDSPMQSVGQPQKGANWHVVSGKMPHEDERMSVSNESSFATSDRYMSSRTTSSDKQALQEFITSPGCKDLYVNLFSLRVQLAELTGNRWQRHLSEVSCYDKPWKSETVAVRKSALKLAEAFGEVATALLTGESRKQRGDLVIPVGAVGHTGLNDSLASISPQVVGVQMKAPDLSQPLWKVNPAQLEAVLGLWVWSLVSTQDIAGQDGIARNAAKSKGSMNVSHQILAAGFDNEYWQRDVDIGVELNFWFGPDTHHLSRETLRLSRDMRCDNFNTLSRPLTGAGGWEKLPESTDPTGALLSWSKSPIFHLRLFGWNIVCETLGIKGTDHIWRSDLVKNDRHVDIEVQYMRSQRSIIDLCTQQLFITLVKNLIDLAAINIPESVVSEREGFIQLGNPLVTSFEKAFVDAEIGSRADAVTTIISQLRRHLLPDDESMMASLIRSAISFRQKGEWHRAAVLLKWGCQHISPERLNGHKTDNVLQWQLFEKILQAATEFYRCSATIKDDKLGISYAKRGLEEMKEWFRRLSTTSSVTDDIDKCRGSIATMLACYSEVFERLEAEPVTTHKVHRTHPFVQAIDDVNRADALYHLCFLKTSDFGSHSLKPALPLAIRNQWTEIVDALFEMNVHPDSDDKSGRTGASYCAELGYIHLLQDLVSHGAFLDQSDNMSRTPMHWAALSGQDKIVNMLLEKGSVDLSRPDKKGIIPFWHAIYANHPGIVQAILDRGFAVDTLSEQQDCSPVSWAARYGHAEIVQLLVDRGAELNQLETIYHLSPLHFACDGAHEDVVRILLEAKADVNFVDGGKRNALHRAAMAGNREIVQLLLNLEVDVNIEDDSGRTPLHYAADYGHDGLLNVLVGRGAKIEAQDSFGRTPLLLAAQNQHNATTYPFVMKLLDIGATVDAEDQSEATALYRAAENRQYDLIEPLVRCGADPNHETKYGNTPLDRAAGRNYSLMVQKLVENGADINWQSREGHTALTEAAANGCMKSVQTLLELGATYIEDFEGNTPSMVAKKNGFHDIERFLNSHAQSTQS</sequence>
<evidence type="ECO:0000313" key="6">
    <source>
        <dbReference type="Proteomes" id="UP000078397"/>
    </source>
</evidence>
<keyword evidence="4" id="KW-1133">Transmembrane helix</keyword>
<feature type="repeat" description="ANK" evidence="3">
    <location>
        <begin position="1104"/>
        <end position="1129"/>
    </location>
</feature>
<gene>
    <name evidence="5" type="ORF">VFPPC_05975</name>
</gene>
<feature type="transmembrane region" description="Helical" evidence="4">
    <location>
        <begin position="85"/>
        <end position="107"/>
    </location>
</feature>
<feature type="repeat" description="ANK" evidence="3">
    <location>
        <begin position="1305"/>
        <end position="1341"/>
    </location>
</feature>
<keyword evidence="4" id="KW-0472">Membrane</keyword>
<dbReference type="PRINTS" id="PR01415">
    <property type="entry name" value="ANKYRIN"/>
</dbReference>
<feature type="repeat" description="ANK" evidence="3">
    <location>
        <begin position="1342"/>
        <end position="1374"/>
    </location>
</feature>
<protein>
    <submittedName>
        <fullName evidence="5">Ankyrin repeat-containing domain-containing protein</fullName>
    </submittedName>
</protein>
<comment type="caution">
    <text evidence="5">The sequence shown here is derived from an EMBL/GenBank/DDBJ whole genome shotgun (WGS) entry which is preliminary data.</text>
</comment>
<dbReference type="PROSITE" id="PS50088">
    <property type="entry name" value="ANK_REPEAT"/>
    <property type="match status" value="8"/>
</dbReference>
<keyword evidence="6" id="KW-1185">Reference proteome</keyword>
<proteinExistence type="predicted"/>
<dbReference type="STRING" id="1380566.A0A179FGU3"/>
<dbReference type="InterPro" id="IPR036770">
    <property type="entry name" value="Ankyrin_rpt-contain_sf"/>
</dbReference>
<feature type="transmembrane region" description="Helical" evidence="4">
    <location>
        <begin position="272"/>
        <end position="293"/>
    </location>
</feature>
<feature type="repeat" description="ANK" evidence="3">
    <location>
        <begin position="1239"/>
        <end position="1271"/>
    </location>
</feature>
<feature type="transmembrane region" description="Helical" evidence="4">
    <location>
        <begin position="226"/>
        <end position="252"/>
    </location>
</feature>
<evidence type="ECO:0000256" key="3">
    <source>
        <dbReference type="PROSITE-ProRule" id="PRU00023"/>
    </source>
</evidence>
<dbReference type="SUPFAM" id="SSF48403">
    <property type="entry name" value="Ankyrin repeat"/>
    <property type="match status" value="2"/>
</dbReference>
<dbReference type="GeneID" id="28849080"/>
<dbReference type="Gene3D" id="1.25.40.20">
    <property type="entry name" value="Ankyrin repeat-containing domain"/>
    <property type="match status" value="2"/>
</dbReference>
<evidence type="ECO:0000256" key="4">
    <source>
        <dbReference type="SAM" id="Phobius"/>
    </source>
</evidence>
<dbReference type="RefSeq" id="XP_018142056.1">
    <property type="nucleotide sequence ID" value="XM_018285086.1"/>
</dbReference>
<dbReference type="KEGG" id="pchm:VFPPC_05975"/>
<dbReference type="PANTHER" id="PTHR24189">
    <property type="entry name" value="MYOTROPHIN"/>
    <property type="match status" value="1"/>
</dbReference>
<evidence type="ECO:0000313" key="5">
    <source>
        <dbReference type="EMBL" id="OAQ64742.1"/>
    </source>
</evidence>
<dbReference type="OrthoDB" id="7464126at2759"/>
<dbReference type="Pfam" id="PF13857">
    <property type="entry name" value="Ank_5"/>
    <property type="match status" value="1"/>
</dbReference>
<keyword evidence="1" id="KW-0677">Repeat</keyword>
<dbReference type="InterPro" id="IPR050745">
    <property type="entry name" value="Multifunctional_regulatory"/>
</dbReference>
<dbReference type="PROSITE" id="PS50297">
    <property type="entry name" value="ANK_REP_REGION"/>
    <property type="match status" value="7"/>
</dbReference>
<feature type="repeat" description="ANK" evidence="3">
    <location>
        <begin position="1375"/>
        <end position="1407"/>
    </location>
</feature>
<dbReference type="PANTHER" id="PTHR24189:SF50">
    <property type="entry name" value="ANKYRIN REPEAT AND SOCS BOX PROTEIN 2"/>
    <property type="match status" value="1"/>
</dbReference>
<evidence type="ECO:0000256" key="1">
    <source>
        <dbReference type="ARBA" id="ARBA00022737"/>
    </source>
</evidence>
<dbReference type="InterPro" id="IPR002110">
    <property type="entry name" value="Ankyrin_rpt"/>
</dbReference>